<dbReference type="Gramene" id="Solyc04g014950.3.1">
    <property type="protein sequence ID" value="Solyc04g014950.3.1"/>
    <property type="gene ID" value="Solyc04g014950.3"/>
</dbReference>
<dbReference type="InterPro" id="IPR044789">
    <property type="entry name" value="Put_A1-4-GlycosylTfrase_plant"/>
</dbReference>
<evidence type="ECO:0000313" key="2">
    <source>
        <dbReference type="Proteomes" id="UP000004994"/>
    </source>
</evidence>
<accession>A0A3Q7G1H4</accession>
<dbReference type="InParanoid" id="A0A3Q7G1H4"/>
<reference evidence="1" key="1">
    <citation type="journal article" date="2012" name="Nature">
        <title>The tomato genome sequence provides insights into fleshy fruit evolution.</title>
        <authorList>
            <consortium name="Tomato Genome Consortium"/>
        </authorList>
    </citation>
    <scope>NUCLEOTIDE SEQUENCE [LARGE SCALE GENOMIC DNA]</scope>
    <source>
        <strain evidence="1">cv. Heinz 1706</strain>
    </source>
</reference>
<dbReference type="PANTHER" id="PTHR47213:SF1">
    <property type="entry name" value="OS07G0567300 PROTEIN"/>
    <property type="match status" value="1"/>
</dbReference>
<proteinExistence type="predicted"/>
<dbReference type="STRING" id="4081.A0A3Q7G1H4"/>
<dbReference type="Proteomes" id="UP000004994">
    <property type="component" value="Chromosome 4"/>
</dbReference>
<keyword evidence="2" id="KW-1185">Reference proteome</keyword>
<protein>
    <submittedName>
        <fullName evidence="1">Uncharacterized protein</fullName>
    </submittedName>
</protein>
<evidence type="ECO:0000313" key="1">
    <source>
        <dbReference type="EnsemblPlants" id="Solyc04g014950.3.1"/>
    </source>
</evidence>
<reference evidence="1" key="2">
    <citation type="submission" date="2019-01" db="UniProtKB">
        <authorList>
            <consortium name="EnsemblPlants"/>
        </authorList>
    </citation>
    <scope>IDENTIFICATION</scope>
    <source>
        <strain evidence="1">cv. Heinz 1706</strain>
    </source>
</reference>
<organism evidence="1">
    <name type="scientific">Solanum lycopersicum</name>
    <name type="common">Tomato</name>
    <name type="synonym">Lycopersicon esculentum</name>
    <dbReference type="NCBI Taxonomy" id="4081"/>
    <lineage>
        <taxon>Eukaryota</taxon>
        <taxon>Viridiplantae</taxon>
        <taxon>Streptophyta</taxon>
        <taxon>Embryophyta</taxon>
        <taxon>Tracheophyta</taxon>
        <taxon>Spermatophyta</taxon>
        <taxon>Magnoliopsida</taxon>
        <taxon>eudicotyledons</taxon>
        <taxon>Gunneridae</taxon>
        <taxon>Pentapetalae</taxon>
        <taxon>asterids</taxon>
        <taxon>lamiids</taxon>
        <taxon>Solanales</taxon>
        <taxon>Solanaceae</taxon>
        <taxon>Solanoideae</taxon>
        <taxon>Solaneae</taxon>
        <taxon>Solanum</taxon>
        <taxon>Solanum subgen. Lycopersicon</taxon>
    </lineage>
</organism>
<dbReference type="EnsemblPlants" id="Solyc04g014950.3.1">
    <property type="protein sequence ID" value="Solyc04g014950.3.1"/>
    <property type="gene ID" value="Solyc04g014950.3"/>
</dbReference>
<dbReference type="PaxDb" id="4081-Solyc04g014950.2.1"/>
<dbReference type="AlphaFoldDB" id="A0A3Q7G1H4"/>
<name>A0A3Q7G1H4_SOLLC</name>
<dbReference type="PANTHER" id="PTHR47213">
    <property type="entry name" value="OS07G0567300 PROTEIN"/>
    <property type="match status" value="1"/>
</dbReference>
<sequence>MAGLAKNDVFELKELKFNSELVKTNDEDVNRGKRVKRRTLNDDARIGKRVVYDSDGDSAPRSKEEIRNGNMKVVEEMGLLSGLASPRVFIVWNSPAWMFTARYQRGLESVLNCHRDACVVVFSETIELNFFSGFVKDGFKVAVVMPNLDELLLGTPTHVFASFWYEWKQTRHYPFHYSELVRLAALYKLAIWKIYTSQCI</sequence>
<dbReference type="Pfam" id="PF04488">
    <property type="entry name" value="Gly_transf_sug"/>
    <property type="match status" value="1"/>
</dbReference>
<dbReference type="InterPro" id="IPR007577">
    <property type="entry name" value="GlycoTrfase_DXD_sugar-bd_CS"/>
</dbReference>